<dbReference type="Proteomes" id="UP000218327">
    <property type="component" value="Unassembled WGS sequence"/>
</dbReference>
<reference evidence="3" key="1">
    <citation type="submission" date="2017-08" db="EMBL/GenBank/DDBJ databases">
        <title>A dynamic microbial community with high functional redundancy inhabits the cold, oxic subseafloor aquifer.</title>
        <authorList>
            <person name="Tully B.J."/>
            <person name="Wheat C.G."/>
            <person name="Glazer B.T."/>
            <person name="Huber J.A."/>
        </authorList>
    </citation>
    <scope>NUCLEOTIDE SEQUENCE [LARGE SCALE GENOMIC DNA]</scope>
</reference>
<name>A0A2A5AP17_9GAMM</name>
<gene>
    <name evidence="2" type="ORF">COA96_15405</name>
</gene>
<dbReference type="AlphaFoldDB" id="A0A2A5AP17"/>
<evidence type="ECO:0000313" key="2">
    <source>
        <dbReference type="EMBL" id="PCJ21002.1"/>
    </source>
</evidence>
<dbReference type="EMBL" id="NVVJ01000073">
    <property type="protein sequence ID" value="PCJ21002.1"/>
    <property type="molecule type" value="Genomic_DNA"/>
</dbReference>
<comment type="caution">
    <text evidence="2">The sequence shown here is derived from an EMBL/GenBank/DDBJ whole genome shotgun (WGS) entry which is preliminary data.</text>
</comment>
<protein>
    <submittedName>
        <fullName evidence="2">Uncharacterized protein</fullName>
    </submittedName>
</protein>
<evidence type="ECO:0000256" key="1">
    <source>
        <dbReference type="SAM" id="Phobius"/>
    </source>
</evidence>
<evidence type="ECO:0000313" key="3">
    <source>
        <dbReference type="Proteomes" id="UP000218327"/>
    </source>
</evidence>
<keyword evidence="1" id="KW-1133">Transmembrane helix</keyword>
<feature type="transmembrane region" description="Helical" evidence="1">
    <location>
        <begin position="40"/>
        <end position="59"/>
    </location>
</feature>
<keyword evidence="1" id="KW-0472">Membrane</keyword>
<keyword evidence="1" id="KW-0812">Transmembrane</keyword>
<sequence length="74" mass="8169">MIIIPRWQRLVCILMALGALAGIFTQIQNGAPLELENGYLVFKLVAGMGGIFLFSYVAVRGTVPFREKRIGDDV</sequence>
<proteinExistence type="predicted"/>
<organism evidence="2 3">
    <name type="scientific">SAR86 cluster bacterium</name>
    <dbReference type="NCBI Taxonomy" id="2030880"/>
    <lineage>
        <taxon>Bacteria</taxon>
        <taxon>Pseudomonadati</taxon>
        <taxon>Pseudomonadota</taxon>
        <taxon>Gammaproteobacteria</taxon>
        <taxon>SAR86 cluster</taxon>
    </lineage>
</organism>
<accession>A0A2A5AP17</accession>